<feature type="compositionally biased region" description="Polar residues" evidence="1">
    <location>
        <begin position="2139"/>
        <end position="2149"/>
    </location>
</feature>
<feature type="transmembrane region" description="Helical" evidence="2">
    <location>
        <begin position="2796"/>
        <end position="2818"/>
    </location>
</feature>
<feature type="region of interest" description="Disordered" evidence="1">
    <location>
        <begin position="2200"/>
        <end position="2342"/>
    </location>
</feature>
<comment type="caution">
    <text evidence="5">The sequence shown here is derived from an EMBL/GenBank/DDBJ whole genome shotgun (WGS) entry which is preliminary data.</text>
</comment>
<feature type="compositionally biased region" description="Low complexity" evidence="1">
    <location>
        <begin position="548"/>
        <end position="562"/>
    </location>
</feature>
<feature type="compositionally biased region" description="Acidic residues" evidence="1">
    <location>
        <begin position="438"/>
        <end position="447"/>
    </location>
</feature>
<feature type="compositionally biased region" description="Polar residues" evidence="1">
    <location>
        <begin position="731"/>
        <end position="745"/>
    </location>
</feature>
<keyword evidence="3" id="KW-0732">Signal</keyword>
<feature type="compositionally biased region" description="Low complexity" evidence="1">
    <location>
        <begin position="1468"/>
        <end position="1482"/>
    </location>
</feature>
<feature type="region of interest" description="Disordered" evidence="1">
    <location>
        <begin position="94"/>
        <end position="2181"/>
    </location>
</feature>
<feature type="compositionally biased region" description="Low complexity" evidence="1">
    <location>
        <begin position="2040"/>
        <end position="2052"/>
    </location>
</feature>
<feature type="compositionally biased region" description="Low complexity" evidence="1">
    <location>
        <begin position="132"/>
        <end position="148"/>
    </location>
</feature>
<feature type="compositionally biased region" description="Acidic residues" evidence="1">
    <location>
        <begin position="2014"/>
        <end position="2023"/>
    </location>
</feature>
<feature type="compositionally biased region" description="Polar residues" evidence="1">
    <location>
        <begin position="2161"/>
        <end position="2171"/>
    </location>
</feature>
<feature type="compositionally biased region" description="Low complexity" evidence="1">
    <location>
        <begin position="1388"/>
        <end position="1398"/>
    </location>
</feature>
<feature type="compositionally biased region" description="Low complexity" evidence="1">
    <location>
        <begin position="216"/>
        <end position="226"/>
    </location>
</feature>
<feature type="compositionally biased region" description="Acidic residues" evidence="1">
    <location>
        <begin position="2098"/>
        <end position="2107"/>
    </location>
</feature>
<dbReference type="Pfam" id="PF06011">
    <property type="entry name" value="TRP"/>
    <property type="match status" value="1"/>
</dbReference>
<protein>
    <recommendedName>
        <fullName evidence="4">TRP C-terminal domain-containing protein</fullName>
    </recommendedName>
</protein>
<feature type="compositionally biased region" description="Acidic residues" evidence="1">
    <location>
        <begin position="1770"/>
        <end position="1779"/>
    </location>
</feature>
<keyword evidence="2" id="KW-0812">Transmembrane</keyword>
<feature type="compositionally biased region" description="Polar residues" evidence="1">
    <location>
        <begin position="311"/>
        <end position="321"/>
    </location>
</feature>
<feature type="transmembrane region" description="Helical" evidence="2">
    <location>
        <begin position="2884"/>
        <end position="2912"/>
    </location>
</feature>
<feature type="compositionally biased region" description="Polar residues" evidence="1">
    <location>
        <begin position="479"/>
        <end position="489"/>
    </location>
</feature>
<feature type="compositionally biased region" description="Acidic residues" evidence="1">
    <location>
        <begin position="606"/>
        <end position="615"/>
    </location>
</feature>
<feature type="compositionally biased region" description="Acidic residues" evidence="1">
    <location>
        <begin position="690"/>
        <end position="699"/>
    </location>
</feature>
<gene>
    <name evidence="5" type="ORF">PBS001_LOCUS8498</name>
</gene>
<evidence type="ECO:0000313" key="6">
    <source>
        <dbReference type="Proteomes" id="UP001158986"/>
    </source>
</evidence>
<feature type="compositionally biased region" description="Low complexity" evidence="1">
    <location>
        <begin position="2204"/>
        <end position="2221"/>
    </location>
</feature>
<feature type="compositionally biased region" description="Acidic residues" evidence="1">
    <location>
        <begin position="1026"/>
        <end position="1035"/>
    </location>
</feature>
<feature type="compositionally biased region" description="Low complexity" evidence="1">
    <location>
        <begin position="1796"/>
        <end position="1810"/>
    </location>
</feature>
<feature type="compositionally biased region" description="Polar residues" evidence="1">
    <location>
        <begin position="1399"/>
        <end position="1409"/>
    </location>
</feature>
<feature type="compositionally biased region" description="Low complexity" evidence="1">
    <location>
        <begin position="1052"/>
        <end position="1066"/>
    </location>
</feature>
<feature type="compositionally biased region" description="Polar residues" evidence="1">
    <location>
        <begin position="395"/>
        <end position="405"/>
    </location>
</feature>
<feature type="compositionally biased region" description="Acidic residues" evidence="1">
    <location>
        <begin position="1278"/>
        <end position="1287"/>
    </location>
</feature>
<feature type="compositionally biased region" description="Low complexity" evidence="1">
    <location>
        <begin position="1880"/>
        <end position="1890"/>
    </location>
</feature>
<feature type="compositionally biased region" description="Polar residues" evidence="1">
    <location>
        <begin position="2053"/>
        <end position="2065"/>
    </location>
</feature>
<keyword evidence="2" id="KW-0472">Membrane</keyword>
<feature type="compositionally biased region" description="Low complexity" evidence="1">
    <location>
        <begin position="884"/>
        <end position="898"/>
    </location>
</feature>
<feature type="compositionally biased region" description="Low complexity" evidence="1">
    <location>
        <begin position="2267"/>
        <end position="2282"/>
    </location>
</feature>
<accession>A0ABN8DAQ1</accession>
<feature type="compositionally biased region" description="Polar residues" evidence="1">
    <location>
        <begin position="983"/>
        <end position="993"/>
    </location>
</feature>
<feature type="compositionally biased region" description="Acidic residues" evidence="1">
    <location>
        <begin position="1442"/>
        <end position="1451"/>
    </location>
</feature>
<evidence type="ECO:0000259" key="4">
    <source>
        <dbReference type="Pfam" id="PF06011"/>
    </source>
</evidence>
<feature type="compositionally biased region" description="Low complexity" evidence="1">
    <location>
        <begin position="296"/>
        <end position="310"/>
    </location>
</feature>
<feature type="compositionally biased region" description="Polar residues" evidence="1">
    <location>
        <begin position="1811"/>
        <end position="1825"/>
    </location>
</feature>
<feature type="compositionally biased region" description="Low complexity" evidence="1">
    <location>
        <begin position="464"/>
        <end position="478"/>
    </location>
</feature>
<feature type="compositionally biased region" description="Acidic residues" evidence="1">
    <location>
        <begin position="1362"/>
        <end position="1371"/>
    </location>
</feature>
<feature type="compositionally biased region" description="Acidic residues" evidence="1">
    <location>
        <begin position="522"/>
        <end position="531"/>
    </location>
</feature>
<feature type="compositionally biased region" description="Polar residues" evidence="1">
    <location>
        <begin position="1563"/>
        <end position="1577"/>
    </location>
</feature>
<keyword evidence="6" id="KW-1185">Reference proteome</keyword>
<evidence type="ECO:0000256" key="2">
    <source>
        <dbReference type="SAM" id="Phobius"/>
    </source>
</evidence>
<name>A0ABN8DAQ1_9STRA</name>
<feature type="compositionally biased region" description="Acidic residues" evidence="1">
    <location>
        <begin position="774"/>
        <end position="783"/>
    </location>
</feature>
<feature type="compositionally biased region" description="Low complexity" evidence="1">
    <location>
        <begin position="1220"/>
        <end position="1234"/>
    </location>
</feature>
<dbReference type="CDD" id="cd06174">
    <property type="entry name" value="MFS"/>
    <property type="match status" value="1"/>
</dbReference>
<feature type="compositionally biased region" description="Acidic residues" evidence="1">
    <location>
        <begin position="1110"/>
        <end position="1119"/>
    </location>
</feature>
<feature type="compositionally biased region" description="Acidic residues" evidence="1">
    <location>
        <begin position="190"/>
        <end position="199"/>
    </location>
</feature>
<feature type="compositionally biased region" description="Acidic residues" evidence="1">
    <location>
        <begin position="1526"/>
        <end position="1535"/>
    </location>
</feature>
<feature type="compositionally biased region" description="Polar residues" evidence="1">
    <location>
        <begin position="815"/>
        <end position="829"/>
    </location>
</feature>
<feature type="compositionally biased region" description="Polar residues" evidence="1">
    <location>
        <begin position="1067"/>
        <end position="1081"/>
    </location>
</feature>
<dbReference type="InterPro" id="IPR040241">
    <property type="entry name" value="TRP_Flc/Pkd2-like"/>
</dbReference>
<feature type="compositionally biased region" description="Acidic residues" evidence="1">
    <location>
        <begin position="1194"/>
        <end position="1203"/>
    </location>
</feature>
<feature type="compositionally biased region" description="Polar residues" evidence="1">
    <location>
        <begin position="1235"/>
        <end position="1249"/>
    </location>
</feature>
<feature type="transmembrane region" description="Helical" evidence="2">
    <location>
        <begin position="2639"/>
        <end position="2656"/>
    </location>
</feature>
<feature type="compositionally biased region" description="Low complexity" evidence="1">
    <location>
        <begin position="1632"/>
        <end position="1642"/>
    </location>
</feature>
<feature type="transmembrane region" description="Helical" evidence="2">
    <location>
        <begin position="2824"/>
        <end position="2842"/>
    </location>
</feature>
<dbReference type="InterPro" id="IPR010308">
    <property type="entry name" value="TRP_C"/>
</dbReference>
<feature type="chain" id="PRO_5047199136" description="TRP C-terminal domain-containing protein" evidence="3">
    <location>
        <begin position="25"/>
        <end position="3027"/>
    </location>
</feature>
<feature type="compositionally biased region" description="Acidic residues" evidence="1">
    <location>
        <begin position="858"/>
        <end position="867"/>
    </location>
</feature>
<feature type="compositionally biased region" description="Polar residues" evidence="1">
    <location>
        <begin position="1891"/>
        <end position="1901"/>
    </location>
</feature>
<feature type="compositionally biased region" description="Acidic residues" evidence="1">
    <location>
        <begin position="1686"/>
        <end position="1695"/>
    </location>
</feature>
<dbReference type="Proteomes" id="UP001158986">
    <property type="component" value="Unassembled WGS sequence"/>
</dbReference>
<feature type="compositionally biased region" description="Low complexity" evidence="1">
    <location>
        <begin position="1552"/>
        <end position="1562"/>
    </location>
</feature>
<feature type="compositionally biased region" description="Acidic residues" evidence="1">
    <location>
        <begin position="354"/>
        <end position="363"/>
    </location>
</feature>
<dbReference type="EMBL" id="CAKLCB010000387">
    <property type="protein sequence ID" value="CAH0522059.1"/>
    <property type="molecule type" value="Genomic_DNA"/>
</dbReference>
<evidence type="ECO:0000256" key="3">
    <source>
        <dbReference type="SAM" id="SignalP"/>
    </source>
</evidence>
<feature type="compositionally biased region" description="Low complexity" evidence="1">
    <location>
        <begin position="2297"/>
        <end position="2313"/>
    </location>
</feature>
<feature type="compositionally biased region" description="Polar residues" evidence="1">
    <location>
        <begin position="1483"/>
        <end position="1497"/>
    </location>
</feature>
<evidence type="ECO:0000256" key="1">
    <source>
        <dbReference type="SAM" id="MobiDB-lite"/>
    </source>
</evidence>
<dbReference type="PANTHER" id="PTHR31145">
    <property type="entry name" value="INTEGRAL MEMBRANE PROTEIN (AFU_ORTHOLOGUE AFUA_7G01610)"/>
    <property type="match status" value="1"/>
</dbReference>
<evidence type="ECO:0000313" key="5">
    <source>
        <dbReference type="EMBL" id="CAH0522059.1"/>
    </source>
</evidence>
<feature type="compositionally biased region" description="Low complexity" evidence="1">
    <location>
        <begin position="1304"/>
        <end position="1318"/>
    </location>
</feature>
<feature type="compositionally biased region" description="Polar residues" evidence="1">
    <location>
        <begin position="3005"/>
        <end position="3017"/>
    </location>
</feature>
<feature type="domain" description="TRP C-terminal" evidence="4">
    <location>
        <begin position="2639"/>
        <end position="2923"/>
    </location>
</feature>
<feature type="signal peptide" evidence="3">
    <location>
        <begin position="1"/>
        <end position="24"/>
    </location>
</feature>
<feature type="compositionally biased region" description="Acidic residues" evidence="1">
    <location>
        <begin position="1934"/>
        <end position="1943"/>
    </location>
</feature>
<feature type="compositionally biased region" description="Acidic residues" evidence="1">
    <location>
        <begin position="1606"/>
        <end position="1615"/>
    </location>
</feature>
<feature type="transmembrane region" description="Helical" evidence="2">
    <location>
        <begin position="2668"/>
        <end position="2688"/>
    </location>
</feature>
<feature type="compositionally biased region" description="Polar residues" evidence="1">
    <location>
        <begin position="1727"/>
        <end position="1741"/>
    </location>
</feature>
<keyword evidence="2" id="KW-1133">Transmembrane helix</keyword>
<feature type="compositionally biased region" description="Low complexity" evidence="1">
    <location>
        <begin position="968"/>
        <end position="982"/>
    </location>
</feature>
<feature type="compositionally biased region" description="Low complexity" evidence="1">
    <location>
        <begin position="380"/>
        <end position="394"/>
    </location>
</feature>
<feature type="compositionally biased region" description="Polar residues" evidence="1">
    <location>
        <begin position="108"/>
        <end position="128"/>
    </location>
</feature>
<feature type="compositionally biased region" description="Polar residues" evidence="1">
    <location>
        <begin position="1643"/>
        <end position="1653"/>
    </location>
</feature>
<feature type="compositionally biased region" description="Acidic residues" evidence="1">
    <location>
        <begin position="270"/>
        <end position="279"/>
    </location>
</feature>
<feature type="transmembrane region" description="Helical" evidence="2">
    <location>
        <begin position="2741"/>
        <end position="2767"/>
    </location>
</feature>
<feature type="transmembrane region" description="Helical" evidence="2">
    <location>
        <begin position="2528"/>
        <end position="2551"/>
    </location>
</feature>
<reference evidence="5 6" key="1">
    <citation type="submission" date="2021-11" db="EMBL/GenBank/DDBJ databases">
        <authorList>
            <person name="Islam A."/>
            <person name="Islam S."/>
            <person name="Flora M.S."/>
            <person name="Rahman M."/>
            <person name="Ziaur R.M."/>
            <person name="Epstein J.H."/>
            <person name="Hassan M."/>
            <person name="Klassen M."/>
            <person name="Woodard K."/>
            <person name="Webb A."/>
            <person name="Webby R.J."/>
            <person name="El Zowalaty M.E."/>
        </authorList>
    </citation>
    <scope>NUCLEOTIDE SEQUENCE [LARGE SCALE GENOMIC DNA]</scope>
    <source>
        <strain evidence="5">Pbs1</strain>
    </source>
</reference>
<feature type="compositionally biased region" description="Polar residues" evidence="1">
    <location>
        <begin position="227"/>
        <end position="237"/>
    </location>
</feature>
<feature type="compositionally biased region" description="Low complexity" evidence="1">
    <location>
        <begin position="632"/>
        <end position="646"/>
    </location>
</feature>
<feature type="compositionally biased region" description="Low complexity" evidence="1">
    <location>
        <begin position="716"/>
        <end position="730"/>
    </location>
</feature>
<feature type="compositionally biased region" description="Polar residues" evidence="1">
    <location>
        <begin position="647"/>
        <end position="661"/>
    </location>
</feature>
<feature type="region of interest" description="Disordered" evidence="1">
    <location>
        <begin position="3005"/>
        <end position="3027"/>
    </location>
</feature>
<organism evidence="5 6">
    <name type="scientific">Peronospora belbahrii</name>
    <dbReference type="NCBI Taxonomy" id="622444"/>
    <lineage>
        <taxon>Eukaryota</taxon>
        <taxon>Sar</taxon>
        <taxon>Stramenopiles</taxon>
        <taxon>Oomycota</taxon>
        <taxon>Peronosporomycetes</taxon>
        <taxon>Peronosporales</taxon>
        <taxon>Peronosporaceae</taxon>
        <taxon>Peronospora</taxon>
    </lineage>
</organism>
<feature type="compositionally biased region" description="Polar residues" evidence="1">
    <location>
        <begin position="563"/>
        <end position="577"/>
    </location>
</feature>
<sequence length="3027" mass="322530">MTSSLLYILLFIAVARSKTGFVAAESVENVTGKNRNVADSEMTGTIAPDTKEAASSRANSIASNLGTTTTHTTKTNPVLDQKFRDASNSTTHTMATQTEWTDAPNEKPTASISGFSINSNTQGMTSPESAYDLGSDSSSDLGSNSSNDYTMQWTNMPTDVPPNRFGLNTDAPMRPESITNARLPTKVSEESTELSDELTDLSKEPAAANAPTTTYGSSSDSGSDSSNDYTMQWTNMPTDVPPNRFGLNTDAPMRPESITNARLPTKVSEESTELSDELTDLSKEPAAANAPTTTYGSSSDSGSDSGSDSSNDYTMQWTNMPTEVPPNRFGLNTDAPMRPESITNARLPTKVSEESTELSDELTDLSKEPAAANAPTTTYGSSSDSGSDSGSDSSNDYTMQWTNMPTEVPPNRFGLNTDAPMRPESITNARLPTKVSEESTELSDELTDLSKEPAAANAPTTTYGSSSDSGSDSGSDSSNDYTMQWTNMPTDVPPNRFGLNTDAPMRPESITNARLPTKVSEESTELSDELTDLSKEPAAANAPTTTYGSSSDSGSDSGSDSSNDYTMQWTNMPTDVSPNRFGLNTDAPMRPESITNARLPTKVSEESTELSDELTDLSKEPAAANAPTTTYGSSSDSGSDSGSDSSNDYTMQWTNMPTDVSPNRFGLNTDAPMRPESITNARLPTKVSEESTELSDELTDLSKEPAAANAPTTTYGSSSDSGSDSGSDSSNDYTMQWTNMPTDVSPNRFGLNTDAPMRPESITNARLPTKVSEESTELSDELTDLSKEPAAANAPTTTYGSSSDSGSDSGSDSSNDYTMQWTNMPTDVSPNRFGLNTDAPMRPESITNARLPTKVSEESTELSDELTDLSKEPAAANAPTTTYGSSSDSGSDSGSDSSNDYTMQWTNLPTDVPPNRFGLNTDAPMRPESITNARLPTKVSEESTELSDELTDLSKEPAAANAPTTTYGSSSDSGSDSGSDSSNDYTMQWTNLPTDVPPNRFGLNTDAPMRPESITNARLPTKVSEESTELSDELTDLSKEPAAANAPTTTYGSSSDSGSDSGSDSSNDYTMQWTNMPTDVSPNRFGLNTDAPMRPESITNARLPTKVSEESTELSDELTDLSKEPAAANAPTTTYGSSSDSGSDSGSDSSNDYTMQWTNMPTDVPPNRFGLNTDAPMRPESITNARLPTKVSEESTELSDELTDLSKEPAAANAPTTTYGSSSDSGSDSGSDSSNDYTMQWTNMPTDVSPNRFGLNTDAPMRPESITNARLPTKVSEESTELSDELTDLSKEPAAANAPTTTYGSSSDSGSDSGSDSSNDYTMQWTNMPTDVSPNRFGLNTDAPMRPESITNARLPTKVSEESTELSDELTDLSKEPAAANAPTTTYGSSSDSGSDSSNDYTMQWTNMPTDVPPNRFGLNTDAPMRPESITNARLPTKVSEESTELSDELTDLSKEPAAANAPTTTYGSSSDSGSDSGSDSSNDYTMQWTNMPTDVSPNRFGLNTDAPMRPESITNARLPTKVSEESTELSDELTDLSKEPAAANAPTTTYGSSSDSGSDSSNDYTMQWTNMPTDVSPNRFGLNTDAPMRPESITNARLPTKVSEESTELSDELTDLSKEPAAANAPTTTYGSSSDSGSDSSNDYTMQWTNLPTEVPPNRFGLNTDAPMRPESITNARLPTKVSEESTELSDELTDLSKEPAAANAPTTTYGSSSDSGSDSGSDSSNDYTMQWTNMPTDVSPNRFGLNTDAPMRPESITNARLPTKVSEESTELSDELTDLSKEPAAANAPTTTYGSSSDSGSDSGSDSSNDYTMQWTNMPTDVSPNRFGLNTDAPMRPESITNARLPTKVSEESTELSDELTDLSKEPAAANAPTTTYGSSSDSGSDSSNDYTMQWTNMPTEVPPNRFGLNTDAPMRPESITNARLPTKVSEESTELSDELTDLSKEPAAANAPTTTYGSSSDSGSDSSNDYTTQWTNMPTDVPPNRFGLNTDAPMRPESITNARLPTKVSEESTELSDELTDLSKEPAAANAPTTTYGSSSDSGSDSGSDLSNDYTMQWTNLPTEVPPNRFGLNTDAPMRPESITNARLPTKVSEESTELSDELTDLSKEPAAANAPTTTYGSSSDSGSDSGSDSSNDYTMQWTNMPTEVPPNRFGLNSEPTLVSTPTLWSPPPVQRNSKMKMLSPAELSGLSISASPTGYSFSDSSSQSSESSEVSLNAEEDAMTSPPPVKNIPRTETRPTITAPPSKSKRISVVADLEDDDTTASASAGSSTSDASDTIYSLPPLTSAHMQITAPTKSSPTTKSSGASAVAESSPSLEPTAPSGSSPNESSSDVDLLSPAPVTRAPALTKNSAETYDDGNDVLQTVQTSLETSSSRSAVPSPASVIRSPMVKGVTMPPSFASPGSMGTVTPADTSVVSHPAVETVKMHTGLGSSDDEANKNTNNNDDMILLGDTGSLIIYSDGSKVSTFEKYDRGDGVLKAGQVLKDGISSYNNIIVGGGNRSNLPPGAAISLSSTSQKIHNTLLYASYALGVISTVLLMFFHLLALQRPPWLSGSPDSGDQGGGNGRASMGWLTPNVWEFAVVVGYIQHVNSISMLELTKAPQIVLDFTDSFSFANLHLSSVTTTAVSEASRRLQLVILTGIVAFSDRIGVDEDKALINTVWFFLAALAILVVLFSLAAGFTFYHHVSVNTWAMFSKALRSSFAMCVVGLSVAMWVISVFPLVAMSSYELVMELRYRVGIGLAVALFSLWAVVAGGLCFAFVSVRAIPMRDAFHFKHFTVWGSLYGDSKMVFRYFFVVTVVFQALLGVITGAVSGVPAQLVSLMVTHLLFVVVALIIRPFAACWVLGVVVSFRVVAIANLLCSFAFLTSSELSIHSRGIVAQTFVTFNAIVFILLFARYVAMFVLALKHWSGYTRRESFDLSRESYELEESLASLHNDETPMVLTNNARDHRRLNDGGSFITSGAEFASSQNPEYSSAYFEQYATTPAYCSGQRYVPTPAGSSAHFSNSGTRRYSRGVPSYY</sequence>
<feature type="compositionally biased region" description="Polar residues" evidence="1">
    <location>
        <begin position="899"/>
        <end position="909"/>
    </location>
</feature>
<feature type="compositionally biased region" description="Low complexity" evidence="1">
    <location>
        <begin position="1136"/>
        <end position="1150"/>
    </location>
</feature>
<feature type="compositionally biased region" description="Acidic residues" evidence="1">
    <location>
        <begin position="1854"/>
        <end position="1863"/>
    </location>
</feature>
<feature type="compositionally biased region" description="Low complexity" evidence="1">
    <location>
        <begin position="2124"/>
        <end position="2138"/>
    </location>
</feature>
<feature type="compositionally biased region" description="Polar residues" evidence="1">
    <location>
        <begin position="1151"/>
        <end position="1161"/>
    </location>
</feature>
<feature type="compositionally biased region" description="Polar residues" evidence="1">
    <location>
        <begin position="1319"/>
        <end position="1333"/>
    </location>
</feature>
<feature type="compositionally biased region" description="Low complexity" evidence="1">
    <location>
        <begin position="1956"/>
        <end position="1975"/>
    </location>
</feature>
<feature type="compositionally biased region" description="Low complexity" evidence="1">
    <location>
        <begin position="800"/>
        <end position="814"/>
    </location>
</feature>
<dbReference type="PANTHER" id="PTHR31145:SF6">
    <property type="entry name" value="INTEGRAL MEMBRANE PROTEIN (AFU_ORTHOLOGUE AFUA_7G01610)"/>
    <property type="match status" value="1"/>
</dbReference>
<feature type="compositionally biased region" description="Low complexity" evidence="1">
    <location>
        <begin position="1712"/>
        <end position="1726"/>
    </location>
</feature>
<proteinExistence type="predicted"/>
<feature type="compositionally biased region" description="Acidic residues" evidence="1">
    <location>
        <begin position="942"/>
        <end position="951"/>
    </location>
</feature>
<feature type="transmembrane region" description="Helical" evidence="2">
    <location>
        <begin position="2708"/>
        <end position="2729"/>
    </location>
</feature>
<feature type="transmembrane region" description="Helical" evidence="2">
    <location>
        <begin position="2849"/>
        <end position="2872"/>
    </location>
</feature>